<evidence type="ECO:0000259" key="5">
    <source>
        <dbReference type="PROSITE" id="PS51686"/>
    </source>
</evidence>
<dbReference type="GO" id="GO:0003723">
    <property type="term" value="F:RNA binding"/>
    <property type="evidence" value="ECO:0007669"/>
    <property type="project" value="UniProtKB-KW"/>
</dbReference>
<evidence type="ECO:0000256" key="4">
    <source>
        <dbReference type="ARBA" id="ARBA00022884"/>
    </source>
</evidence>
<dbReference type="PRINTS" id="PR02008">
    <property type="entry name" value="RCMTFAMILY"/>
</dbReference>
<dbReference type="PANTHER" id="PTHR22807">
    <property type="entry name" value="NOP2 YEAST -RELATED NOL1/NOP2/FMU SUN DOMAIN-CONTAINING"/>
    <property type="match status" value="1"/>
</dbReference>
<protein>
    <submittedName>
        <fullName evidence="6">RsmB/NOP family class I SAM-dependent RNA methyltransferase</fullName>
    </submittedName>
</protein>
<name>A0A7C4HBD9_STAMA</name>
<sequence>METILPHEQIKFFLKILLNYILKTRVSYDKAFKTIVNRYEFPKWFKPSLYKIGYYTVNYYYSLKWLSSKHGYGVKTSGLINYFSSVGFSIRKILSSIRSESQGLSSYRRISLTYSYPEFLVKDLLKYVEINEIERILSSLNKRKKWLRINLLKTSIENALKCLDETGIVYEKSFIEYVYRLKKPIWRPLSRNKCISNGYVVLQDISSVLSIEIIKNYLYENILDACSSPGLKLSLIHMLSGSYLFSTAVDYSWKRIVFEKKLLGKLGIDLSKVFFINSDSTIVSFNRLFKLAVVDAPCSGLGSVYSDPAVKLNTQSSSKIKYYSERQYSILKNILKYSERVLYITCSIHPDEGENVIERIVYENLAEPIEINNEYTRYLSKSYPGFTISNKTYRINPYQVNGQGFFIALLESRVVGK</sequence>
<reference evidence="6" key="1">
    <citation type="journal article" date="2020" name="mSystems">
        <title>Genome- and Community-Level Interaction Insights into Carbon Utilization and Element Cycling Functions of Hydrothermarchaeota in Hydrothermal Sediment.</title>
        <authorList>
            <person name="Zhou Z."/>
            <person name="Liu Y."/>
            <person name="Xu W."/>
            <person name="Pan J."/>
            <person name="Luo Z.H."/>
            <person name="Li M."/>
        </authorList>
    </citation>
    <scope>NUCLEOTIDE SEQUENCE [LARGE SCALE GENOMIC DNA]</scope>
    <source>
        <strain evidence="7">SpSt-622</strain>
        <strain evidence="6">SpSt-642</strain>
    </source>
</reference>
<dbReference type="GO" id="GO:0001510">
    <property type="term" value="P:RNA methylation"/>
    <property type="evidence" value="ECO:0007669"/>
    <property type="project" value="InterPro"/>
</dbReference>
<gene>
    <name evidence="7" type="ORF">ENT92_01785</name>
    <name evidence="6" type="ORF">ENU14_02440</name>
</gene>
<dbReference type="PROSITE" id="PS51686">
    <property type="entry name" value="SAM_MT_RSMB_NOP"/>
    <property type="match status" value="1"/>
</dbReference>
<dbReference type="GO" id="GO:0008173">
    <property type="term" value="F:RNA methyltransferase activity"/>
    <property type="evidence" value="ECO:0007669"/>
    <property type="project" value="InterPro"/>
</dbReference>
<dbReference type="InterPro" id="IPR049560">
    <property type="entry name" value="MeTrfase_RsmB-F_NOP2_cat"/>
</dbReference>
<keyword evidence="3" id="KW-0949">S-adenosyl-L-methionine</keyword>
<dbReference type="InterPro" id="IPR029063">
    <property type="entry name" value="SAM-dependent_MTases_sf"/>
</dbReference>
<feature type="domain" description="SAM-dependent MTase RsmB/NOP-type" evidence="5">
    <location>
        <begin position="135"/>
        <end position="413"/>
    </location>
</feature>
<dbReference type="AlphaFoldDB" id="A0A7C4HBD9"/>
<dbReference type="PANTHER" id="PTHR22807:SF70">
    <property type="entry name" value="TRNA_RRNA CYTOSINE-C5-METHYLASE, NOL1_NOP2_SUN FAMILY, FUSED TO N-TERMINAL NUSB REGULATOR DOMAIN"/>
    <property type="match status" value="1"/>
</dbReference>
<dbReference type="Gene3D" id="3.30.70.1170">
    <property type="entry name" value="Sun protein, domain 3"/>
    <property type="match status" value="1"/>
</dbReference>
<evidence type="ECO:0000313" key="7">
    <source>
        <dbReference type="EMBL" id="HGU64935.1"/>
    </source>
</evidence>
<dbReference type="EMBL" id="DTAN01000069">
    <property type="protein sequence ID" value="HGU64935.1"/>
    <property type="molecule type" value="Genomic_DNA"/>
</dbReference>
<dbReference type="Pfam" id="PF01189">
    <property type="entry name" value="Methyltr_RsmB-F"/>
    <property type="match status" value="1"/>
</dbReference>
<organism evidence="6">
    <name type="scientific">Staphylothermus marinus</name>
    <dbReference type="NCBI Taxonomy" id="2280"/>
    <lineage>
        <taxon>Archaea</taxon>
        <taxon>Thermoproteota</taxon>
        <taxon>Thermoprotei</taxon>
        <taxon>Desulfurococcales</taxon>
        <taxon>Desulfurococcaceae</taxon>
        <taxon>Staphylothermus</taxon>
    </lineage>
</organism>
<dbReference type="InterPro" id="IPR023267">
    <property type="entry name" value="RCMT"/>
</dbReference>
<dbReference type="EMBL" id="DTBJ01000017">
    <property type="protein sequence ID" value="HGM58430.1"/>
    <property type="molecule type" value="Genomic_DNA"/>
</dbReference>
<evidence type="ECO:0000313" key="6">
    <source>
        <dbReference type="EMBL" id="HGM58430.1"/>
    </source>
</evidence>
<proteinExistence type="predicted"/>
<evidence type="ECO:0000256" key="3">
    <source>
        <dbReference type="ARBA" id="ARBA00022691"/>
    </source>
</evidence>
<dbReference type="Gene3D" id="3.40.50.150">
    <property type="entry name" value="Vaccinia Virus protein VP39"/>
    <property type="match status" value="1"/>
</dbReference>
<comment type="caution">
    <text evidence="6">The sequence shown here is derived from an EMBL/GenBank/DDBJ whole genome shotgun (WGS) entry which is preliminary data.</text>
</comment>
<dbReference type="InterPro" id="IPR001678">
    <property type="entry name" value="MeTrfase_RsmB-F_NOP2_dom"/>
</dbReference>
<dbReference type="SUPFAM" id="SSF53335">
    <property type="entry name" value="S-adenosyl-L-methionine-dependent methyltransferases"/>
    <property type="match status" value="1"/>
</dbReference>
<keyword evidence="2 6" id="KW-0808">Transferase</keyword>
<keyword evidence="4" id="KW-0694">RNA-binding</keyword>
<evidence type="ECO:0000256" key="1">
    <source>
        <dbReference type="ARBA" id="ARBA00022603"/>
    </source>
</evidence>
<accession>A0A7C4HBD9</accession>
<evidence type="ECO:0000256" key="2">
    <source>
        <dbReference type="ARBA" id="ARBA00022679"/>
    </source>
</evidence>
<keyword evidence="1 6" id="KW-0489">Methyltransferase</keyword>